<evidence type="ECO:0000313" key="3">
    <source>
        <dbReference type="EMBL" id="KAK3249434.1"/>
    </source>
</evidence>
<accession>A0AAE0C7S5</accession>
<dbReference type="CDD" id="cd01650">
    <property type="entry name" value="RT_nLTR_like"/>
    <property type="match status" value="1"/>
</dbReference>
<feature type="domain" description="Reverse transcriptase" evidence="2">
    <location>
        <begin position="100"/>
        <end position="204"/>
    </location>
</feature>
<dbReference type="Proteomes" id="UP001190700">
    <property type="component" value="Unassembled WGS sequence"/>
</dbReference>
<keyword evidence="4" id="KW-1185">Reference proteome</keyword>
<gene>
    <name evidence="3" type="ORF">CYMTET_41137</name>
</gene>
<reference evidence="3 4" key="1">
    <citation type="journal article" date="2015" name="Genome Biol. Evol.">
        <title>Comparative Genomics of a Bacterivorous Green Alga Reveals Evolutionary Causalities and Consequences of Phago-Mixotrophic Mode of Nutrition.</title>
        <authorList>
            <person name="Burns J.A."/>
            <person name="Paasch A."/>
            <person name="Narechania A."/>
            <person name="Kim E."/>
        </authorList>
    </citation>
    <scope>NUCLEOTIDE SEQUENCE [LARGE SCALE GENOMIC DNA]</scope>
    <source>
        <strain evidence="3 4">PLY_AMNH</strain>
    </source>
</reference>
<comment type="caution">
    <text evidence="3">The sequence shown here is derived from an EMBL/GenBank/DDBJ whole genome shotgun (WGS) entry which is preliminary data.</text>
</comment>
<dbReference type="InterPro" id="IPR000477">
    <property type="entry name" value="RT_dom"/>
</dbReference>
<organism evidence="3 4">
    <name type="scientific">Cymbomonas tetramitiformis</name>
    <dbReference type="NCBI Taxonomy" id="36881"/>
    <lineage>
        <taxon>Eukaryota</taxon>
        <taxon>Viridiplantae</taxon>
        <taxon>Chlorophyta</taxon>
        <taxon>Pyramimonadophyceae</taxon>
        <taxon>Pyramimonadales</taxon>
        <taxon>Pyramimonadaceae</taxon>
        <taxon>Cymbomonas</taxon>
    </lineage>
</organism>
<protein>
    <recommendedName>
        <fullName evidence="2">Reverse transcriptase domain-containing protein</fullName>
    </recommendedName>
</protein>
<dbReference type="PANTHER" id="PTHR19446">
    <property type="entry name" value="REVERSE TRANSCRIPTASES"/>
    <property type="match status" value="1"/>
</dbReference>
<evidence type="ECO:0000256" key="1">
    <source>
        <dbReference type="SAM" id="MobiDB-lite"/>
    </source>
</evidence>
<dbReference type="AlphaFoldDB" id="A0AAE0C7S5"/>
<evidence type="ECO:0000259" key="2">
    <source>
        <dbReference type="Pfam" id="PF00078"/>
    </source>
</evidence>
<name>A0AAE0C7S5_9CHLO</name>
<evidence type="ECO:0000313" key="4">
    <source>
        <dbReference type="Proteomes" id="UP001190700"/>
    </source>
</evidence>
<dbReference type="EMBL" id="LGRX02027332">
    <property type="protein sequence ID" value="KAK3249434.1"/>
    <property type="molecule type" value="Genomic_DNA"/>
</dbReference>
<feature type="region of interest" description="Disordered" evidence="1">
    <location>
        <begin position="1"/>
        <end position="23"/>
    </location>
</feature>
<proteinExistence type="predicted"/>
<sequence>MPWLEEDAPDRLTPGQRPRAQGLGDRITMELFRQILKRLPKGKVDGPDAVPNEILKAMPEEFHEALFALMKAMWKAGVTPRTRKAGTFVYLHKKGATSAFFNYRPIGLLRTILKLYTSLVTELLSTFSEVNSVHSQEQMGSRRHRSTVNQLLRLQHTIEDSKLSRGQLHVLYVDFENAYGSVEHHKLCETLQYLGVPGDAIRVVADRTGKGHLHKYTDTSKIVRTSSAAYVDDLALVAATATQLAIQAKDRIQALLNSPFSPGQQEEVLRTAVIGQLRYALPLGIFSIAEIGDS</sequence>
<dbReference type="Pfam" id="PF00078">
    <property type="entry name" value="RVT_1"/>
    <property type="match status" value="1"/>
</dbReference>